<keyword evidence="1" id="KW-1133">Transmembrane helix</keyword>
<protein>
    <recommendedName>
        <fullName evidence="4">Sodium:proline symporter</fullName>
    </recommendedName>
</protein>
<feature type="transmembrane region" description="Helical" evidence="1">
    <location>
        <begin position="111"/>
        <end position="133"/>
    </location>
</feature>
<keyword evidence="1" id="KW-0812">Transmembrane</keyword>
<reference evidence="3" key="1">
    <citation type="journal article" date="2019" name="Int. J. Syst. Evol. Microbiol.">
        <title>The Global Catalogue of Microorganisms (GCM) 10K type strain sequencing project: providing services to taxonomists for standard genome sequencing and annotation.</title>
        <authorList>
            <consortium name="The Broad Institute Genomics Platform"/>
            <consortium name="The Broad Institute Genome Sequencing Center for Infectious Disease"/>
            <person name="Wu L."/>
            <person name="Ma J."/>
        </authorList>
    </citation>
    <scope>NUCLEOTIDE SEQUENCE [LARGE SCALE GENOMIC DNA]</scope>
    <source>
        <strain evidence="3">KCTC 42875</strain>
    </source>
</reference>
<keyword evidence="1" id="KW-0472">Membrane</keyword>
<feature type="transmembrane region" description="Helical" evidence="1">
    <location>
        <begin position="22"/>
        <end position="46"/>
    </location>
</feature>
<keyword evidence="3" id="KW-1185">Reference proteome</keyword>
<feature type="transmembrane region" description="Helical" evidence="1">
    <location>
        <begin position="139"/>
        <end position="160"/>
    </location>
</feature>
<evidence type="ECO:0000313" key="3">
    <source>
        <dbReference type="Proteomes" id="UP001595740"/>
    </source>
</evidence>
<comment type="caution">
    <text evidence="2">The sequence shown here is derived from an EMBL/GenBank/DDBJ whole genome shotgun (WGS) entry which is preliminary data.</text>
</comment>
<gene>
    <name evidence="2" type="ORF">ACFOLC_01840</name>
</gene>
<dbReference type="Proteomes" id="UP001595740">
    <property type="component" value="Unassembled WGS sequence"/>
</dbReference>
<name>A0ABV7RLZ9_9GAMM</name>
<organism evidence="2 3">
    <name type="scientific">Lysobacter cavernae</name>
    <dbReference type="NCBI Taxonomy" id="1685901"/>
    <lineage>
        <taxon>Bacteria</taxon>
        <taxon>Pseudomonadati</taxon>
        <taxon>Pseudomonadota</taxon>
        <taxon>Gammaproteobacteria</taxon>
        <taxon>Lysobacterales</taxon>
        <taxon>Lysobacteraceae</taxon>
        <taxon>Lysobacter</taxon>
    </lineage>
</organism>
<evidence type="ECO:0000256" key="1">
    <source>
        <dbReference type="SAM" id="Phobius"/>
    </source>
</evidence>
<sequence>MPTTIANKLHLTVPGSHISAKAILWAGLAAGAVFLVLELILTPLFMGMSAWVPPRMIAAITMGRSVLPPPDTFDTTAVSAAIVVHVVLSLAYALVFAFVAKGRSVVADTMLGAGFGLLLYLVNFYGFTLWFPWFAEARHWVSIATHLAFGAVLGATYATCAQRFARKDGHHGVAHG</sequence>
<evidence type="ECO:0008006" key="4">
    <source>
        <dbReference type="Google" id="ProtNLM"/>
    </source>
</evidence>
<dbReference type="RefSeq" id="WP_386757033.1">
    <property type="nucleotide sequence ID" value="NZ_JBHRXK010000001.1"/>
</dbReference>
<dbReference type="EMBL" id="JBHRXK010000001">
    <property type="protein sequence ID" value="MFC3549752.1"/>
    <property type="molecule type" value="Genomic_DNA"/>
</dbReference>
<accession>A0ABV7RLZ9</accession>
<proteinExistence type="predicted"/>
<feature type="transmembrane region" description="Helical" evidence="1">
    <location>
        <begin position="77"/>
        <end position="99"/>
    </location>
</feature>
<evidence type="ECO:0000313" key="2">
    <source>
        <dbReference type="EMBL" id="MFC3549752.1"/>
    </source>
</evidence>